<feature type="chain" id="PRO_5045302798" evidence="1">
    <location>
        <begin position="24"/>
        <end position="118"/>
    </location>
</feature>
<name>A0ABX0PEH9_9BURK</name>
<dbReference type="EMBL" id="JAAQOM010000012">
    <property type="protein sequence ID" value="NIA55775.1"/>
    <property type="molecule type" value="Genomic_DNA"/>
</dbReference>
<protein>
    <submittedName>
        <fullName evidence="2">Uncharacterized protein</fullName>
    </submittedName>
</protein>
<comment type="caution">
    <text evidence="2">The sequence shown here is derived from an EMBL/GenBank/DDBJ whole genome shotgun (WGS) entry which is preliminary data.</text>
</comment>
<organism evidence="2 3">
    <name type="scientific">Telluria antibiotica</name>
    <dbReference type="NCBI Taxonomy" id="2717319"/>
    <lineage>
        <taxon>Bacteria</taxon>
        <taxon>Pseudomonadati</taxon>
        <taxon>Pseudomonadota</taxon>
        <taxon>Betaproteobacteria</taxon>
        <taxon>Burkholderiales</taxon>
        <taxon>Oxalobacteraceae</taxon>
        <taxon>Telluria group</taxon>
        <taxon>Telluria</taxon>
    </lineage>
</organism>
<feature type="signal peptide" evidence="1">
    <location>
        <begin position="1"/>
        <end position="23"/>
    </location>
</feature>
<dbReference type="RefSeq" id="WP_166861333.1">
    <property type="nucleotide sequence ID" value="NZ_JAAQOM010000012.1"/>
</dbReference>
<accession>A0ABX0PEH9</accession>
<proteinExistence type="predicted"/>
<gene>
    <name evidence="2" type="ORF">HAV22_19250</name>
</gene>
<dbReference type="Proteomes" id="UP000716322">
    <property type="component" value="Unassembled WGS sequence"/>
</dbReference>
<reference evidence="2 3" key="1">
    <citation type="submission" date="2020-03" db="EMBL/GenBank/DDBJ databases">
        <title>Genome sequence of strain Massilia sp. TW-1.</title>
        <authorList>
            <person name="Chaudhary D.K."/>
        </authorList>
    </citation>
    <scope>NUCLEOTIDE SEQUENCE [LARGE SCALE GENOMIC DNA]</scope>
    <source>
        <strain evidence="2 3">TW-1</strain>
    </source>
</reference>
<keyword evidence="1" id="KW-0732">Signal</keyword>
<evidence type="ECO:0000313" key="2">
    <source>
        <dbReference type="EMBL" id="NIA55775.1"/>
    </source>
</evidence>
<keyword evidence="3" id="KW-1185">Reference proteome</keyword>
<evidence type="ECO:0000313" key="3">
    <source>
        <dbReference type="Proteomes" id="UP000716322"/>
    </source>
</evidence>
<sequence length="118" mass="12522">MNKKHVFLMALVFLYSFSTNAFANYSCSGTVGYLGLNSNGGVVVALTNSTKIHTICSMGTQGAFLMVPVACKAAYATLLAAKVSGASITLYYEENGYTCGTIPDWSGIPSTYFVEGPY</sequence>
<evidence type="ECO:0000256" key="1">
    <source>
        <dbReference type="SAM" id="SignalP"/>
    </source>
</evidence>